<sequence>MVSIIGLNSKGARQQSLRGPGFSLEVMVAIVCANREYQEKKWGAAPEPKMNSRAI</sequence>
<proteinExistence type="predicted"/>
<evidence type="ECO:0000313" key="2">
    <source>
        <dbReference type="Proteomes" id="UP001144323"/>
    </source>
</evidence>
<keyword evidence="2" id="KW-1185">Reference proteome</keyword>
<dbReference type="EMBL" id="BSEC01000001">
    <property type="protein sequence ID" value="GLI93224.1"/>
    <property type="molecule type" value="Genomic_DNA"/>
</dbReference>
<accession>A0A9W6GUE9</accession>
<evidence type="ECO:0000313" key="1">
    <source>
        <dbReference type="EMBL" id="GLI93224.1"/>
    </source>
</evidence>
<organism evidence="1 2">
    <name type="scientific">Methylocystis echinoides</name>
    <dbReference type="NCBI Taxonomy" id="29468"/>
    <lineage>
        <taxon>Bacteria</taxon>
        <taxon>Pseudomonadati</taxon>
        <taxon>Pseudomonadota</taxon>
        <taxon>Alphaproteobacteria</taxon>
        <taxon>Hyphomicrobiales</taxon>
        <taxon>Methylocystaceae</taxon>
        <taxon>Methylocystis</taxon>
    </lineage>
</organism>
<comment type="caution">
    <text evidence="1">The sequence shown here is derived from an EMBL/GenBank/DDBJ whole genome shotgun (WGS) entry which is preliminary data.</text>
</comment>
<dbReference type="RefSeq" id="WP_281802906.1">
    <property type="nucleotide sequence ID" value="NZ_BSEC01000001.1"/>
</dbReference>
<reference evidence="1" key="1">
    <citation type="journal article" date="2023" name="Int. J. Syst. Evol. Microbiol.">
        <title>Methylocystis iwaonis sp. nov., a type II methane-oxidizing bacterium from surface soil of a rice paddy field in Japan, and emended description of the genus Methylocystis (ex Whittenbury et al. 1970) Bowman et al. 1993.</title>
        <authorList>
            <person name="Kaise H."/>
            <person name="Sawadogo J.B."/>
            <person name="Alam M.S."/>
            <person name="Ueno C."/>
            <person name="Dianou D."/>
            <person name="Shinjo R."/>
            <person name="Asakawa S."/>
        </authorList>
    </citation>
    <scope>NUCLEOTIDE SEQUENCE</scope>
    <source>
        <strain evidence="1">LMG27198</strain>
    </source>
</reference>
<dbReference type="Proteomes" id="UP001144323">
    <property type="component" value="Unassembled WGS sequence"/>
</dbReference>
<name>A0A9W6GUE9_9HYPH</name>
<dbReference type="AlphaFoldDB" id="A0A9W6GUE9"/>
<protein>
    <submittedName>
        <fullName evidence="1">Uncharacterized protein</fullName>
    </submittedName>
</protein>
<gene>
    <name evidence="1" type="ORF">LMG27198_22160</name>
</gene>